<sequence>MEEIRQKKAADKKAYAEIDFRNSNSQGPQNTSGVMEESVSLSNNLNIEAEFEALSTYTRHLESQIAEQQEQNKIFVSKLETLEIERNSFEKQLRNMEENELPSLKKALQDISMEKDAAITAREDLSTQLRAVKRRLRDVEEEQYKAEEDAAALRTELIFLQRQQEQQSNSIPSDSIMAEHLRAMEQEMANIKVELQEAVKLRQQEQQKLSAEKERFTLLLAEKQQLEEQLVLATKKISEATSERIGEASSSTAEYQKKDKGKLDQQLHDLALMVERLEGGRQKLLAEIDAQSLEIERLFVENENLSAGMKDMTNVAAQWESQVQECLRQNAELRSMLDELRTEQANIISNLYINIEDSESSKDITNDKLNGVSGHGTYATENLKLKGELAKTQTKAEAMAARVMQLSAELKHTVQAYNNLTWLYKPVLWNIENRLTQLKADSFVAEAVL</sequence>
<dbReference type="EMBL" id="JAHRHJ020000002">
    <property type="protein sequence ID" value="KAH9324291.1"/>
    <property type="molecule type" value="Genomic_DNA"/>
</dbReference>
<gene>
    <name evidence="3" type="ORF">KI387_004469</name>
</gene>
<evidence type="ECO:0000256" key="1">
    <source>
        <dbReference type="SAM" id="Coils"/>
    </source>
</evidence>
<dbReference type="PANTHER" id="PTHR48163:SF2">
    <property type="entry name" value="EXPRESSED PROTEIN"/>
    <property type="match status" value="1"/>
</dbReference>
<name>A0AA38LHU7_TAXCH</name>
<keyword evidence="4" id="KW-1185">Reference proteome</keyword>
<feature type="coiled-coil region" evidence="1">
    <location>
        <begin position="65"/>
        <end position="156"/>
    </location>
</feature>
<comment type="caution">
    <text evidence="3">The sequence shown here is derived from an EMBL/GenBank/DDBJ whole genome shotgun (WGS) entry which is preliminary data.</text>
</comment>
<dbReference type="Proteomes" id="UP000824469">
    <property type="component" value="Unassembled WGS sequence"/>
</dbReference>
<feature type="region of interest" description="Disordered" evidence="2">
    <location>
        <begin position="1"/>
        <end position="37"/>
    </location>
</feature>
<evidence type="ECO:0000256" key="2">
    <source>
        <dbReference type="SAM" id="MobiDB-lite"/>
    </source>
</evidence>
<reference evidence="3 4" key="1">
    <citation type="journal article" date="2021" name="Nat. Plants">
        <title>The Taxus genome provides insights into paclitaxel biosynthesis.</title>
        <authorList>
            <person name="Xiong X."/>
            <person name="Gou J."/>
            <person name="Liao Q."/>
            <person name="Li Y."/>
            <person name="Zhou Q."/>
            <person name="Bi G."/>
            <person name="Li C."/>
            <person name="Du R."/>
            <person name="Wang X."/>
            <person name="Sun T."/>
            <person name="Guo L."/>
            <person name="Liang H."/>
            <person name="Lu P."/>
            <person name="Wu Y."/>
            <person name="Zhang Z."/>
            <person name="Ro D.K."/>
            <person name="Shang Y."/>
            <person name="Huang S."/>
            <person name="Yan J."/>
        </authorList>
    </citation>
    <scope>NUCLEOTIDE SEQUENCE [LARGE SCALE GENOMIC DNA]</scope>
    <source>
        <strain evidence="3">Ta-2019</strain>
    </source>
</reference>
<dbReference type="AlphaFoldDB" id="A0AA38LHU7"/>
<keyword evidence="1" id="KW-0175">Coiled coil</keyword>
<proteinExistence type="predicted"/>
<protein>
    <submittedName>
        <fullName evidence="3">Uncharacterized protein</fullName>
    </submittedName>
</protein>
<dbReference type="PANTHER" id="PTHR48163">
    <property type="entry name" value="BNAC02G25670D PROTEIN"/>
    <property type="match status" value="1"/>
</dbReference>
<dbReference type="OMA" id="HEGRDNE"/>
<evidence type="ECO:0000313" key="4">
    <source>
        <dbReference type="Proteomes" id="UP000824469"/>
    </source>
</evidence>
<feature type="coiled-coil region" evidence="1">
    <location>
        <begin position="181"/>
        <end position="243"/>
    </location>
</feature>
<feature type="compositionally biased region" description="Basic and acidic residues" evidence="2">
    <location>
        <begin position="1"/>
        <end position="20"/>
    </location>
</feature>
<feature type="compositionally biased region" description="Polar residues" evidence="2">
    <location>
        <begin position="21"/>
        <end position="37"/>
    </location>
</feature>
<accession>A0AA38LHU7</accession>
<organism evidence="3 4">
    <name type="scientific">Taxus chinensis</name>
    <name type="common">Chinese yew</name>
    <name type="synonym">Taxus wallichiana var. chinensis</name>
    <dbReference type="NCBI Taxonomy" id="29808"/>
    <lineage>
        <taxon>Eukaryota</taxon>
        <taxon>Viridiplantae</taxon>
        <taxon>Streptophyta</taxon>
        <taxon>Embryophyta</taxon>
        <taxon>Tracheophyta</taxon>
        <taxon>Spermatophyta</taxon>
        <taxon>Pinopsida</taxon>
        <taxon>Pinidae</taxon>
        <taxon>Conifers II</taxon>
        <taxon>Cupressales</taxon>
        <taxon>Taxaceae</taxon>
        <taxon>Taxus</taxon>
    </lineage>
</organism>
<evidence type="ECO:0000313" key="3">
    <source>
        <dbReference type="EMBL" id="KAH9324291.1"/>
    </source>
</evidence>
<feature type="coiled-coil region" evidence="1">
    <location>
        <begin position="309"/>
        <end position="343"/>
    </location>
</feature>